<feature type="coiled-coil region" evidence="1">
    <location>
        <begin position="183"/>
        <end position="217"/>
    </location>
</feature>
<keyword evidence="3" id="KW-1185">Reference proteome</keyword>
<accession>A0ABV2AQ57</accession>
<dbReference type="EMBL" id="JBDODL010001381">
    <property type="protein sequence ID" value="MES1921472.1"/>
    <property type="molecule type" value="Genomic_DNA"/>
</dbReference>
<feature type="coiled-coil region" evidence="1">
    <location>
        <begin position="22"/>
        <end position="56"/>
    </location>
</feature>
<organism evidence="2 3">
    <name type="scientific">Bonamia ostreae</name>
    <dbReference type="NCBI Taxonomy" id="126728"/>
    <lineage>
        <taxon>Eukaryota</taxon>
        <taxon>Sar</taxon>
        <taxon>Rhizaria</taxon>
        <taxon>Endomyxa</taxon>
        <taxon>Ascetosporea</taxon>
        <taxon>Haplosporida</taxon>
        <taxon>Bonamia</taxon>
    </lineage>
</organism>
<reference evidence="2 3" key="1">
    <citation type="journal article" date="2024" name="BMC Biol.">
        <title>Comparative genomics of Ascetosporea gives new insight into the evolutionary basis for animal parasitism in Rhizaria.</title>
        <authorList>
            <person name="Hiltunen Thoren M."/>
            <person name="Onut-Brannstrom I."/>
            <person name="Alfjorden A."/>
            <person name="Peckova H."/>
            <person name="Swords F."/>
            <person name="Hooper C."/>
            <person name="Holzer A.S."/>
            <person name="Bass D."/>
            <person name="Burki F."/>
        </authorList>
    </citation>
    <scope>NUCLEOTIDE SEQUENCE [LARGE SCALE GENOMIC DNA]</scope>
    <source>
        <strain evidence="2">20-A016</strain>
    </source>
</reference>
<dbReference type="Proteomes" id="UP001439008">
    <property type="component" value="Unassembled WGS sequence"/>
</dbReference>
<gene>
    <name evidence="2" type="ORF">MHBO_003003</name>
</gene>
<evidence type="ECO:0000256" key="1">
    <source>
        <dbReference type="SAM" id="Coils"/>
    </source>
</evidence>
<keyword evidence="1" id="KW-0175">Coiled coil</keyword>
<feature type="coiled-coil region" evidence="1">
    <location>
        <begin position="99"/>
        <end position="140"/>
    </location>
</feature>
<sequence length="237" mass="27695">MNTENDELQKGSLRYKMECDRLRERLTEFDQLQVRYNELERRISEALGKAAQSDQLNNKYVEKIKELQDIIGQRDTNIRLLETRNAQMCAADDSVANDIHQYQTTLLAYKQENDRLNTKIIELENRVIELEEDLRTRIEAAKEAAASTAVQIDGLLNDTQKLEAVKISLEGQLRDRETDCDRLTKQLGECEQLRVRCNELERRISEMAELVAERDQRIEQLNIERTDNSDDFSNQTE</sequence>
<protein>
    <submittedName>
        <fullName evidence="2">Uncharacterized protein</fullName>
    </submittedName>
</protein>
<evidence type="ECO:0000313" key="3">
    <source>
        <dbReference type="Proteomes" id="UP001439008"/>
    </source>
</evidence>
<evidence type="ECO:0000313" key="2">
    <source>
        <dbReference type="EMBL" id="MES1921472.1"/>
    </source>
</evidence>
<comment type="caution">
    <text evidence="2">The sequence shown here is derived from an EMBL/GenBank/DDBJ whole genome shotgun (WGS) entry which is preliminary data.</text>
</comment>
<feature type="non-terminal residue" evidence="2">
    <location>
        <position position="237"/>
    </location>
</feature>
<name>A0ABV2AQ57_9EUKA</name>
<proteinExistence type="predicted"/>